<dbReference type="InterPro" id="IPR052354">
    <property type="entry name" value="Cell_Wall_Dynamics_Protein"/>
</dbReference>
<dbReference type="Gene3D" id="1.20.5.340">
    <property type="match status" value="1"/>
</dbReference>
<dbReference type="RefSeq" id="WP_118922205.1">
    <property type="nucleotide sequence ID" value="NZ_QWEG01000010.1"/>
</dbReference>
<feature type="domain" description="SH3b" evidence="3">
    <location>
        <begin position="176"/>
        <end position="243"/>
    </location>
</feature>
<name>A0A417YR06_9BACI</name>
<feature type="coiled-coil region" evidence="1">
    <location>
        <begin position="61"/>
        <end position="88"/>
    </location>
</feature>
<gene>
    <name evidence="4" type="ORF">D1B31_16025</name>
</gene>
<dbReference type="EMBL" id="QWEG01000010">
    <property type="protein sequence ID" value="RHW37275.1"/>
    <property type="molecule type" value="Genomic_DNA"/>
</dbReference>
<keyword evidence="1" id="KW-0175">Coiled coil</keyword>
<dbReference type="SMART" id="SM00287">
    <property type="entry name" value="SH3b"/>
    <property type="match status" value="2"/>
</dbReference>
<keyword evidence="5" id="KW-1185">Reference proteome</keyword>
<dbReference type="PANTHER" id="PTHR34408:SF1">
    <property type="entry name" value="GLYCOSYL HYDROLASE FAMILY 19 DOMAIN-CONTAINING PROTEIN HI_1415"/>
    <property type="match status" value="1"/>
</dbReference>
<dbReference type="PANTHER" id="PTHR34408">
    <property type="entry name" value="FAMILY PROTEIN, PUTATIVE-RELATED"/>
    <property type="match status" value="1"/>
</dbReference>
<dbReference type="InterPro" id="IPR003646">
    <property type="entry name" value="SH3-like_bac-type"/>
</dbReference>
<evidence type="ECO:0000313" key="4">
    <source>
        <dbReference type="EMBL" id="RHW37275.1"/>
    </source>
</evidence>
<evidence type="ECO:0000256" key="2">
    <source>
        <dbReference type="SAM" id="SignalP"/>
    </source>
</evidence>
<feature type="chain" id="PRO_5038819989" evidence="2">
    <location>
        <begin position="22"/>
        <end position="243"/>
    </location>
</feature>
<proteinExistence type="predicted"/>
<protein>
    <submittedName>
        <fullName evidence="4">SH3 domain-containing protein</fullName>
    </submittedName>
</protein>
<dbReference type="OrthoDB" id="2930656at2"/>
<sequence length="243" mass="25377">MKFYKKLAAAGVLAASVTAGAVMFTPDSMNASSNVVLASVDWVKAQLSPINSKVSSLESKVTTLEGRVASQQTELNSLKAQVEKLAQGGSSTPPPPATSTPTLPSTVYVSKSSVTIHSGATTSYKVVATQTAGTALKVVDSFKSTNGIWYRVQLSSSLFGWVFSGDVSTTKVAVTQPTQVIAKSTANVRKGASTSYASVASLKAGTVTKYLGTFKNSKGETWYNVQLSSGVKGWVISTLCEVK</sequence>
<accession>A0A417YR06</accession>
<comment type="caution">
    <text evidence="4">The sequence shown here is derived from an EMBL/GenBank/DDBJ whole genome shotgun (WGS) entry which is preliminary data.</text>
</comment>
<dbReference type="Gene3D" id="2.30.30.40">
    <property type="entry name" value="SH3 Domains"/>
    <property type="match status" value="2"/>
</dbReference>
<organism evidence="4 5">
    <name type="scientific">Neobacillus notoginsengisoli</name>
    <dbReference type="NCBI Taxonomy" id="1578198"/>
    <lineage>
        <taxon>Bacteria</taxon>
        <taxon>Bacillati</taxon>
        <taxon>Bacillota</taxon>
        <taxon>Bacilli</taxon>
        <taxon>Bacillales</taxon>
        <taxon>Bacillaceae</taxon>
        <taxon>Neobacillus</taxon>
    </lineage>
</organism>
<evidence type="ECO:0000256" key="1">
    <source>
        <dbReference type="SAM" id="Coils"/>
    </source>
</evidence>
<reference evidence="4 5" key="1">
    <citation type="journal article" date="2017" name="Int. J. Syst. Evol. Microbiol.">
        <title>Bacillus notoginsengisoli sp. nov., a novel bacterium isolated from the rhizosphere of Panax notoginseng.</title>
        <authorList>
            <person name="Zhang M.Y."/>
            <person name="Cheng J."/>
            <person name="Cai Y."/>
            <person name="Zhang T.Y."/>
            <person name="Wu Y.Y."/>
            <person name="Manikprabhu D."/>
            <person name="Li W.J."/>
            <person name="Zhang Y.X."/>
        </authorList>
    </citation>
    <scope>NUCLEOTIDE SEQUENCE [LARGE SCALE GENOMIC DNA]</scope>
    <source>
        <strain evidence="4 5">JCM 30743</strain>
    </source>
</reference>
<dbReference type="Pfam" id="PF08239">
    <property type="entry name" value="SH3_3"/>
    <property type="match status" value="2"/>
</dbReference>
<feature type="signal peptide" evidence="2">
    <location>
        <begin position="1"/>
        <end position="21"/>
    </location>
</feature>
<dbReference type="AlphaFoldDB" id="A0A417YR06"/>
<keyword evidence="2" id="KW-0732">Signal</keyword>
<dbReference type="Proteomes" id="UP000284416">
    <property type="component" value="Unassembled WGS sequence"/>
</dbReference>
<evidence type="ECO:0000313" key="5">
    <source>
        <dbReference type="Proteomes" id="UP000284416"/>
    </source>
</evidence>
<dbReference type="PROSITE" id="PS51781">
    <property type="entry name" value="SH3B"/>
    <property type="match status" value="2"/>
</dbReference>
<feature type="domain" description="SH3b" evidence="3">
    <location>
        <begin position="104"/>
        <end position="171"/>
    </location>
</feature>
<evidence type="ECO:0000259" key="3">
    <source>
        <dbReference type="PROSITE" id="PS51781"/>
    </source>
</evidence>